<gene>
    <name evidence="1" type="ORF">PXEA_LOCUS17108</name>
</gene>
<dbReference type="Proteomes" id="UP000784294">
    <property type="component" value="Unassembled WGS sequence"/>
</dbReference>
<proteinExistence type="predicted"/>
<dbReference type="EMBL" id="CAAALY010063206">
    <property type="protein sequence ID" value="VEL23668.1"/>
    <property type="molecule type" value="Genomic_DNA"/>
</dbReference>
<dbReference type="AlphaFoldDB" id="A0A3S5BGR7"/>
<comment type="caution">
    <text evidence="1">The sequence shown here is derived from an EMBL/GenBank/DDBJ whole genome shotgun (WGS) entry which is preliminary data.</text>
</comment>
<sequence length="169" mass="19082">MKLQGSATPAWFHDPGGWTRSYRVRGGPFRGRRRGVRRPLSVSSYRHHRFFHTNPAGWSRPMDARFDSLASLPSGHPTCRLVMRHINKKKTNTHTQDQEAHKVAWLAWPASIGSREPPVLGRCRDEPIREATSVEVTAMIPKKASDWCRQDLGSRSGPYNSDILLNGGT</sequence>
<keyword evidence="2" id="KW-1185">Reference proteome</keyword>
<protein>
    <submittedName>
        <fullName evidence="1">Uncharacterized protein</fullName>
    </submittedName>
</protein>
<reference evidence="1" key="1">
    <citation type="submission" date="2018-11" db="EMBL/GenBank/DDBJ databases">
        <authorList>
            <consortium name="Pathogen Informatics"/>
        </authorList>
    </citation>
    <scope>NUCLEOTIDE SEQUENCE</scope>
</reference>
<name>A0A3S5BGR7_9PLAT</name>
<organism evidence="1 2">
    <name type="scientific">Protopolystoma xenopodis</name>
    <dbReference type="NCBI Taxonomy" id="117903"/>
    <lineage>
        <taxon>Eukaryota</taxon>
        <taxon>Metazoa</taxon>
        <taxon>Spiralia</taxon>
        <taxon>Lophotrochozoa</taxon>
        <taxon>Platyhelminthes</taxon>
        <taxon>Monogenea</taxon>
        <taxon>Polyopisthocotylea</taxon>
        <taxon>Polystomatidea</taxon>
        <taxon>Polystomatidae</taxon>
        <taxon>Protopolystoma</taxon>
    </lineage>
</organism>
<evidence type="ECO:0000313" key="2">
    <source>
        <dbReference type="Proteomes" id="UP000784294"/>
    </source>
</evidence>
<evidence type="ECO:0000313" key="1">
    <source>
        <dbReference type="EMBL" id="VEL23668.1"/>
    </source>
</evidence>
<accession>A0A3S5BGR7</accession>